<feature type="compositionally biased region" description="Basic and acidic residues" evidence="1">
    <location>
        <begin position="48"/>
        <end position="58"/>
    </location>
</feature>
<proteinExistence type="predicted"/>
<accession>A0A2K3KEB8</accession>
<dbReference type="EMBL" id="ASHM01168201">
    <property type="protein sequence ID" value="PNX64603.1"/>
    <property type="molecule type" value="Genomic_DNA"/>
</dbReference>
<gene>
    <name evidence="2" type="ORF">L195_g062197</name>
</gene>
<evidence type="ECO:0000313" key="2">
    <source>
        <dbReference type="EMBL" id="PNX64603.1"/>
    </source>
</evidence>
<name>A0A2K3KEB8_TRIPR</name>
<feature type="region of interest" description="Disordered" evidence="1">
    <location>
        <begin position="1"/>
        <end position="104"/>
    </location>
</feature>
<dbReference type="Proteomes" id="UP000236291">
    <property type="component" value="Unassembled WGS sequence"/>
</dbReference>
<feature type="non-terminal residue" evidence="2">
    <location>
        <position position="1"/>
    </location>
</feature>
<evidence type="ECO:0000313" key="3">
    <source>
        <dbReference type="Proteomes" id="UP000236291"/>
    </source>
</evidence>
<protein>
    <submittedName>
        <fullName evidence="2">Uncharacterized protein</fullName>
    </submittedName>
</protein>
<dbReference type="AlphaFoldDB" id="A0A2K3KEB8"/>
<reference evidence="2 3" key="2">
    <citation type="journal article" date="2017" name="Front. Plant Sci.">
        <title>Gene Classification and Mining of Molecular Markers Useful in Red Clover (Trifolium pratense) Breeding.</title>
        <authorList>
            <person name="Istvanek J."/>
            <person name="Dluhosova J."/>
            <person name="Dluhos P."/>
            <person name="Patkova L."/>
            <person name="Nedelnik J."/>
            <person name="Repkova J."/>
        </authorList>
    </citation>
    <scope>NUCLEOTIDE SEQUENCE [LARGE SCALE GENOMIC DNA]</scope>
    <source>
        <strain evidence="3">cv. Tatra</strain>
        <tissue evidence="2">Young leaves</tissue>
    </source>
</reference>
<evidence type="ECO:0000256" key="1">
    <source>
        <dbReference type="SAM" id="MobiDB-lite"/>
    </source>
</evidence>
<feature type="non-terminal residue" evidence="2">
    <location>
        <position position="104"/>
    </location>
</feature>
<comment type="caution">
    <text evidence="2">The sequence shown here is derived from an EMBL/GenBank/DDBJ whole genome shotgun (WGS) entry which is preliminary data.</text>
</comment>
<sequence>GRLFPGKRGKAVDQRRHSPQGLAMMAKQGTSGSHAHRANHRSCSPTPLRDDYPPRSPDDNSPNGSDEGDPWCPLSRNILRAPIPKGFERYPSHPAYDGLTDPDD</sequence>
<reference evidence="2 3" key="1">
    <citation type="journal article" date="2014" name="Am. J. Bot.">
        <title>Genome assembly and annotation for red clover (Trifolium pratense; Fabaceae).</title>
        <authorList>
            <person name="Istvanek J."/>
            <person name="Jaros M."/>
            <person name="Krenek A."/>
            <person name="Repkova J."/>
        </authorList>
    </citation>
    <scope>NUCLEOTIDE SEQUENCE [LARGE SCALE GENOMIC DNA]</scope>
    <source>
        <strain evidence="3">cv. Tatra</strain>
        <tissue evidence="2">Young leaves</tissue>
    </source>
</reference>
<organism evidence="2 3">
    <name type="scientific">Trifolium pratense</name>
    <name type="common">Red clover</name>
    <dbReference type="NCBI Taxonomy" id="57577"/>
    <lineage>
        <taxon>Eukaryota</taxon>
        <taxon>Viridiplantae</taxon>
        <taxon>Streptophyta</taxon>
        <taxon>Embryophyta</taxon>
        <taxon>Tracheophyta</taxon>
        <taxon>Spermatophyta</taxon>
        <taxon>Magnoliopsida</taxon>
        <taxon>eudicotyledons</taxon>
        <taxon>Gunneridae</taxon>
        <taxon>Pentapetalae</taxon>
        <taxon>rosids</taxon>
        <taxon>fabids</taxon>
        <taxon>Fabales</taxon>
        <taxon>Fabaceae</taxon>
        <taxon>Papilionoideae</taxon>
        <taxon>50 kb inversion clade</taxon>
        <taxon>NPAAA clade</taxon>
        <taxon>Hologalegina</taxon>
        <taxon>IRL clade</taxon>
        <taxon>Trifolieae</taxon>
        <taxon>Trifolium</taxon>
    </lineage>
</organism>